<dbReference type="NCBIfam" id="TIGR00257">
    <property type="entry name" value="IMPACT_YIGZ"/>
    <property type="match status" value="1"/>
</dbReference>
<dbReference type="InterPro" id="IPR023582">
    <property type="entry name" value="Impact"/>
</dbReference>
<dbReference type="PANTHER" id="PTHR16301:SF20">
    <property type="entry name" value="IMPACT FAMILY MEMBER YIGZ"/>
    <property type="match status" value="1"/>
</dbReference>
<dbReference type="AlphaFoldDB" id="A0A926DI89"/>
<dbReference type="Gene3D" id="3.30.230.30">
    <property type="entry name" value="Impact, N-terminal domain"/>
    <property type="match status" value="1"/>
</dbReference>
<gene>
    <name evidence="3" type="ORF">H8693_04895</name>
</gene>
<evidence type="ECO:0000259" key="2">
    <source>
        <dbReference type="Pfam" id="PF01205"/>
    </source>
</evidence>
<dbReference type="Proteomes" id="UP000617951">
    <property type="component" value="Unassembled WGS sequence"/>
</dbReference>
<evidence type="ECO:0000256" key="1">
    <source>
        <dbReference type="ARBA" id="ARBA00007665"/>
    </source>
</evidence>
<accession>A0A926DI89</accession>
<evidence type="ECO:0000313" key="4">
    <source>
        <dbReference type="Proteomes" id="UP000617951"/>
    </source>
</evidence>
<name>A0A926DI89_9FIRM</name>
<dbReference type="GO" id="GO:0006446">
    <property type="term" value="P:regulation of translational initiation"/>
    <property type="evidence" value="ECO:0007669"/>
    <property type="project" value="TreeGrafter"/>
</dbReference>
<dbReference type="SUPFAM" id="SSF54211">
    <property type="entry name" value="Ribosomal protein S5 domain 2-like"/>
    <property type="match status" value="1"/>
</dbReference>
<dbReference type="InterPro" id="IPR001498">
    <property type="entry name" value="Impact_N"/>
</dbReference>
<sequence>MMREYITIREPAETEIVIKKSRFIGRLLRAETPEEGIAALEAVKKRHWDATHNCSAMIIGENREFMRCSDDGEPQGTAGVPMLEALKMSGLTNVLAVVTRYFGGTLLGAGGLVRAYSASVAETLKTAEKIRRAPYAVYAMEVPFKLWGKIESQVLGAGCLPKGMEYLSCVAAEFYVGMEKEERFCDLIRELSSGTVVPRKTGEEYVESPTE</sequence>
<comment type="caution">
    <text evidence="3">The sequence shown here is derived from an EMBL/GenBank/DDBJ whole genome shotgun (WGS) entry which is preliminary data.</text>
</comment>
<dbReference type="Pfam" id="PF01205">
    <property type="entry name" value="Impact_N"/>
    <property type="match status" value="1"/>
</dbReference>
<dbReference type="InterPro" id="IPR020569">
    <property type="entry name" value="UPF0029_Impact_CS"/>
</dbReference>
<evidence type="ECO:0000313" key="3">
    <source>
        <dbReference type="EMBL" id="MBC8538267.1"/>
    </source>
</evidence>
<dbReference type="InterPro" id="IPR036956">
    <property type="entry name" value="Impact_N_sf"/>
</dbReference>
<dbReference type="InterPro" id="IPR020568">
    <property type="entry name" value="Ribosomal_Su5_D2-typ_SF"/>
</dbReference>
<dbReference type="PANTHER" id="PTHR16301">
    <property type="entry name" value="IMPACT-RELATED"/>
    <property type="match status" value="1"/>
</dbReference>
<proteinExistence type="inferred from homology"/>
<keyword evidence="4" id="KW-1185">Reference proteome</keyword>
<protein>
    <submittedName>
        <fullName evidence="3">YigZ family protein</fullName>
    </submittedName>
</protein>
<comment type="similarity">
    <text evidence="1">Belongs to the IMPACT family.</text>
</comment>
<feature type="domain" description="Impact N-terminal" evidence="2">
    <location>
        <begin position="19"/>
        <end position="124"/>
    </location>
</feature>
<dbReference type="EMBL" id="JACRSS010000001">
    <property type="protein sequence ID" value="MBC8538267.1"/>
    <property type="molecule type" value="Genomic_DNA"/>
</dbReference>
<dbReference type="GO" id="GO:0005737">
    <property type="term" value="C:cytoplasm"/>
    <property type="evidence" value="ECO:0007669"/>
    <property type="project" value="TreeGrafter"/>
</dbReference>
<dbReference type="PROSITE" id="PS00910">
    <property type="entry name" value="UPF0029"/>
    <property type="match status" value="1"/>
</dbReference>
<reference evidence="3" key="1">
    <citation type="submission" date="2020-08" db="EMBL/GenBank/DDBJ databases">
        <title>Genome public.</title>
        <authorList>
            <person name="Liu C."/>
            <person name="Sun Q."/>
        </authorList>
    </citation>
    <scope>NUCLEOTIDE SEQUENCE</scope>
    <source>
        <strain evidence="3">NSJ-63</strain>
    </source>
</reference>
<organism evidence="3 4">
    <name type="scientific">Guopingia tenuis</name>
    <dbReference type="NCBI Taxonomy" id="2763656"/>
    <lineage>
        <taxon>Bacteria</taxon>
        <taxon>Bacillati</taxon>
        <taxon>Bacillota</taxon>
        <taxon>Clostridia</taxon>
        <taxon>Christensenellales</taxon>
        <taxon>Christensenellaceae</taxon>
        <taxon>Guopingia</taxon>
    </lineage>
</organism>
<dbReference type="InterPro" id="IPR015796">
    <property type="entry name" value="Impact_YigZ-like"/>
</dbReference>